<sequence>MNVTEDGKRDGKPSIVQWWMKALEAENSPLDRGMLLEARMSYFDDIVIYSTQVDLRCGERKKFSM</sequence>
<proteinExistence type="predicted"/>
<dbReference type="AlphaFoldDB" id="A0A1D1VE81"/>
<keyword evidence="2" id="KW-1185">Reference proteome</keyword>
<organism evidence="1 2">
    <name type="scientific">Ramazzottius varieornatus</name>
    <name type="common">Water bear</name>
    <name type="synonym">Tardigrade</name>
    <dbReference type="NCBI Taxonomy" id="947166"/>
    <lineage>
        <taxon>Eukaryota</taxon>
        <taxon>Metazoa</taxon>
        <taxon>Ecdysozoa</taxon>
        <taxon>Tardigrada</taxon>
        <taxon>Eutardigrada</taxon>
        <taxon>Parachela</taxon>
        <taxon>Hypsibioidea</taxon>
        <taxon>Ramazzottiidae</taxon>
        <taxon>Ramazzottius</taxon>
    </lineage>
</organism>
<protein>
    <submittedName>
        <fullName evidence="1">Uncharacterized protein</fullName>
    </submittedName>
</protein>
<comment type="caution">
    <text evidence="1">The sequence shown here is derived from an EMBL/GenBank/DDBJ whole genome shotgun (WGS) entry which is preliminary data.</text>
</comment>
<evidence type="ECO:0000313" key="2">
    <source>
        <dbReference type="Proteomes" id="UP000186922"/>
    </source>
</evidence>
<evidence type="ECO:0000313" key="1">
    <source>
        <dbReference type="EMBL" id="GAU99941.1"/>
    </source>
</evidence>
<name>A0A1D1VE81_RAMVA</name>
<gene>
    <name evidence="1" type="primary">RvY_10872-1</name>
    <name evidence="1" type="synonym">RvY_10872.1</name>
    <name evidence="1" type="ORF">RvY_10872</name>
</gene>
<reference evidence="1 2" key="1">
    <citation type="journal article" date="2016" name="Nat. Commun.">
        <title>Extremotolerant tardigrade genome and improved radiotolerance of human cultured cells by tardigrade-unique protein.</title>
        <authorList>
            <person name="Hashimoto T."/>
            <person name="Horikawa D.D."/>
            <person name="Saito Y."/>
            <person name="Kuwahara H."/>
            <person name="Kozuka-Hata H."/>
            <person name="Shin-I T."/>
            <person name="Minakuchi Y."/>
            <person name="Ohishi K."/>
            <person name="Motoyama A."/>
            <person name="Aizu T."/>
            <person name="Enomoto A."/>
            <person name="Kondo K."/>
            <person name="Tanaka S."/>
            <person name="Hara Y."/>
            <person name="Koshikawa S."/>
            <person name="Sagara H."/>
            <person name="Miura T."/>
            <person name="Yokobori S."/>
            <person name="Miyagawa K."/>
            <person name="Suzuki Y."/>
            <person name="Kubo T."/>
            <person name="Oyama M."/>
            <person name="Kohara Y."/>
            <person name="Fujiyama A."/>
            <person name="Arakawa K."/>
            <person name="Katayama T."/>
            <person name="Toyoda A."/>
            <person name="Kunieda T."/>
        </authorList>
    </citation>
    <scope>NUCLEOTIDE SEQUENCE [LARGE SCALE GENOMIC DNA]</scope>
    <source>
        <strain evidence="1 2">YOKOZUNA-1</strain>
    </source>
</reference>
<dbReference type="EMBL" id="BDGG01000005">
    <property type="protein sequence ID" value="GAU99941.1"/>
    <property type="molecule type" value="Genomic_DNA"/>
</dbReference>
<accession>A0A1D1VE81</accession>
<dbReference type="Proteomes" id="UP000186922">
    <property type="component" value="Unassembled WGS sequence"/>
</dbReference>